<reference evidence="1" key="1">
    <citation type="submission" date="2019-08" db="EMBL/GenBank/DDBJ databases">
        <title>Genome sequence of Clostridiales bacterium MT110.</title>
        <authorList>
            <person name="Cao J."/>
        </authorList>
    </citation>
    <scope>NUCLEOTIDE SEQUENCE</scope>
    <source>
        <strain evidence="1">MT110</strain>
    </source>
</reference>
<dbReference type="EMBL" id="CP042469">
    <property type="protein sequence ID" value="QOX63157.1"/>
    <property type="molecule type" value="Genomic_DNA"/>
</dbReference>
<keyword evidence="2" id="KW-1185">Reference proteome</keyword>
<evidence type="ECO:0000313" key="1">
    <source>
        <dbReference type="EMBL" id="QOX63157.1"/>
    </source>
</evidence>
<dbReference type="Proteomes" id="UP000594014">
    <property type="component" value="Chromosome"/>
</dbReference>
<sequence length="368" mass="40580">MDYFRNLLKNIDKLLLFLPLCFAVISIVMVGSTSYEGQFIITKDITVQFAAYCLGTIALCIVLLFDYKTFESMEKIIYAASILFLLTVYIPGLGVEHYGSRAWVDLGPIDMQPSELVKISFVLLFANYLSRKRGTLDTLKGIGMAGLYAAPFIVIILKEDLGTAVVMCFMTVVMIFTAGIDYKLFAKLGGVFMISMPILYRFMASHQKERIDAFLHPENLNLAGNYQVYNSKIAIGSGGIFGKGLFAGTQKELKFLPVQKSDFIFSVIAEELGMIGGAVVILLYVAFLYRMLKIADNAKDMYGSLIVIGILSMFCFQIFENIAMAMGIMPVTGITLPFISYGGSSVVANMVALGIVLNVGIRSKIINF</sequence>
<proteinExistence type="predicted"/>
<accession>A0ACD1A9K6</accession>
<protein>
    <submittedName>
        <fullName evidence="1">Rod shape-determining protein RodA</fullName>
    </submittedName>
</protein>
<gene>
    <name evidence="1" type="primary">rodA</name>
    <name evidence="1" type="ORF">FRZ06_07260</name>
</gene>
<organism evidence="1 2">
    <name type="scientific">Anoxybacterium hadale</name>
    <dbReference type="NCBI Taxonomy" id="3408580"/>
    <lineage>
        <taxon>Bacteria</taxon>
        <taxon>Bacillati</taxon>
        <taxon>Bacillota</taxon>
        <taxon>Clostridia</taxon>
        <taxon>Peptostreptococcales</taxon>
        <taxon>Anaerovoracaceae</taxon>
        <taxon>Anoxybacterium</taxon>
    </lineage>
</organism>
<name>A0ACD1A9K6_9FIRM</name>
<evidence type="ECO:0000313" key="2">
    <source>
        <dbReference type="Proteomes" id="UP000594014"/>
    </source>
</evidence>